<dbReference type="Proteomes" id="UP000008148">
    <property type="component" value="Chromosome"/>
</dbReference>
<accession>A8AF73</accession>
<dbReference type="AlphaFoldDB" id="A8AF73"/>
<dbReference type="HOGENOM" id="CLU_183590_0_0_6"/>
<dbReference type="InterPro" id="IPR019669">
    <property type="entry name" value="Uncharacterised_YodD"/>
</dbReference>
<evidence type="ECO:0008006" key="3">
    <source>
        <dbReference type="Google" id="ProtNLM"/>
    </source>
</evidence>
<dbReference type="EMBL" id="CP000822">
    <property type="protein sequence ID" value="ABV12136.1"/>
    <property type="molecule type" value="Genomic_DNA"/>
</dbReference>
<protein>
    <recommendedName>
        <fullName evidence="3">YodD family peroxide/acid resistance protein</fullName>
    </recommendedName>
</protein>
<dbReference type="KEGG" id="cko:CKO_00990"/>
<dbReference type="STRING" id="290338.CKO_00990"/>
<organism evidence="1 2">
    <name type="scientific">Citrobacter koseri (strain ATCC BAA-895 / CDC 4225-83 / SGSC4696)</name>
    <dbReference type="NCBI Taxonomy" id="290338"/>
    <lineage>
        <taxon>Bacteria</taxon>
        <taxon>Pseudomonadati</taxon>
        <taxon>Pseudomonadota</taxon>
        <taxon>Gammaproteobacteria</taxon>
        <taxon>Enterobacterales</taxon>
        <taxon>Enterobacteriaceae</taxon>
        <taxon>Citrobacter</taxon>
    </lineage>
</organism>
<evidence type="ECO:0000313" key="2">
    <source>
        <dbReference type="Proteomes" id="UP000008148"/>
    </source>
</evidence>
<keyword evidence="2" id="KW-1185">Reference proteome</keyword>
<sequence length="96" mass="10950">MIAGFLNGLYLQMPRLNEVLKMKTAKEYSETAKREVSVDVDALLAAINEISESEIHRSADDPEKVSVDGRDYHTWHELADAFELDIHDFSVTEINR</sequence>
<evidence type="ECO:0000313" key="1">
    <source>
        <dbReference type="EMBL" id="ABV12136.1"/>
    </source>
</evidence>
<proteinExistence type="predicted"/>
<dbReference type="Pfam" id="PF10733">
    <property type="entry name" value="DUF2525"/>
    <property type="match status" value="1"/>
</dbReference>
<reference evidence="1 2" key="1">
    <citation type="submission" date="2007-08" db="EMBL/GenBank/DDBJ databases">
        <authorList>
            <consortium name="The Citrobacter koseri Genome Sequencing Project"/>
            <person name="McClelland M."/>
            <person name="Sanderson E.K."/>
            <person name="Porwollik S."/>
            <person name="Spieth J."/>
            <person name="Clifton W.S."/>
            <person name="Latreille P."/>
            <person name="Courtney L."/>
            <person name="Wang C."/>
            <person name="Pepin K."/>
            <person name="Bhonagiri V."/>
            <person name="Nash W."/>
            <person name="Johnson M."/>
            <person name="Thiruvilangam P."/>
            <person name="Wilson R."/>
        </authorList>
    </citation>
    <scope>NUCLEOTIDE SEQUENCE [LARGE SCALE GENOMIC DNA]</scope>
    <source>
        <strain evidence="2">ATCC BAA-895 / CDC 4225-83 / SGSC4696</strain>
    </source>
</reference>
<gene>
    <name evidence="1" type="ordered locus">CKO_00990</name>
</gene>
<name>A8AF73_CITK8</name>